<feature type="non-terminal residue" evidence="1">
    <location>
        <position position="1"/>
    </location>
</feature>
<comment type="caution">
    <text evidence="1">The sequence shown here is derived from an EMBL/GenBank/DDBJ whole genome shotgun (WGS) entry which is preliminary data.</text>
</comment>
<dbReference type="AlphaFoldDB" id="X0SGB4"/>
<reference evidence="1" key="1">
    <citation type="journal article" date="2014" name="Front. Microbiol.">
        <title>High frequency of phylogenetically diverse reductive dehalogenase-homologous genes in deep subseafloor sedimentary metagenomes.</title>
        <authorList>
            <person name="Kawai M."/>
            <person name="Futagami T."/>
            <person name="Toyoda A."/>
            <person name="Takaki Y."/>
            <person name="Nishi S."/>
            <person name="Hori S."/>
            <person name="Arai W."/>
            <person name="Tsubouchi T."/>
            <person name="Morono Y."/>
            <person name="Uchiyama I."/>
            <person name="Ito T."/>
            <person name="Fujiyama A."/>
            <person name="Inagaki F."/>
            <person name="Takami H."/>
        </authorList>
    </citation>
    <scope>NUCLEOTIDE SEQUENCE</scope>
    <source>
        <strain evidence="1">Expedition CK06-06</strain>
    </source>
</reference>
<feature type="non-terminal residue" evidence="1">
    <location>
        <position position="461"/>
    </location>
</feature>
<dbReference type="EMBL" id="BARS01004175">
    <property type="protein sequence ID" value="GAF74166.1"/>
    <property type="molecule type" value="Genomic_DNA"/>
</dbReference>
<proteinExistence type="predicted"/>
<accession>X0SGB4</accession>
<protein>
    <submittedName>
        <fullName evidence="1">Uncharacterized protein</fullName>
    </submittedName>
</protein>
<organism evidence="1">
    <name type="scientific">marine sediment metagenome</name>
    <dbReference type="NCBI Taxonomy" id="412755"/>
    <lineage>
        <taxon>unclassified sequences</taxon>
        <taxon>metagenomes</taxon>
        <taxon>ecological metagenomes</taxon>
    </lineage>
</organism>
<sequence length="461" mass="49108">EHDPADNTPNVADFSHLDIVTTGNLGIGEVAPETLIEMTSTVPYFTFHNSTEENTAGGRESKLLFKGEKLDASEHTLASMTVAHDGSGDDQKGYIAWNVNDGDDADAPTERMRLLSSGCLGIRTDAPDGGLHLYRTNFVFESGSGTDNKILSIQNSAGNERFQFLYDDTNIVMRIDDRSGNNIMSFQEVTKYIGYGTLVPLANVHYNVATGPTALFYRDDATIVAGNKLGYMGFGGDGGEESTSAIEIKGEADGTWAAGDTPSRLSFYVTPDNTAANQLAMIIRNTGKIGINEISPETLVEMTGTESYFTFHNSTEEDADEGRESIIWFSGEQSGGEETHLGAIKAFHDGAADDQKGALAFYINDGTDNDVPTERMRIDSAGLMTVTGSLDVTTKISSGTLTLSAAGPTDDLDVSGVNTIFIDTSSNNVILGGTTGGVDGQVLYVIVHDATNDATIEDTEG</sequence>
<name>X0SGB4_9ZZZZ</name>
<evidence type="ECO:0000313" key="1">
    <source>
        <dbReference type="EMBL" id="GAF74166.1"/>
    </source>
</evidence>
<gene>
    <name evidence="1" type="ORF">S01H1_08139</name>
</gene>